<evidence type="ECO:0000256" key="5">
    <source>
        <dbReference type="ARBA" id="ARBA00022989"/>
    </source>
</evidence>
<dbReference type="InterPro" id="IPR000515">
    <property type="entry name" value="MetI-like"/>
</dbReference>
<keyword evidence="2 7" id="KW-0813">Transport</keyword>
<evidence type="ECO:0000256" key="3">
    <source>
        <dbReference type="ARBA" id="ARBA00022475"/>
    </source>
</evidence>
<keyword evidence="6 7" id="KW-0472">Membrane</keyword>
<keyword evidence="9" id="KW-1185">Reference proteome</keyword>
<reference evidence="8 9" key="1">
    <citation type="submission" date="2018-06" db="EMBL/GenBank/DDBJ databases">
        <authorList>
            <consortium name="Pathogen Informatics"/>
            <person name="Doyle S."/>
        </authorList>
    </citation>
    <scope>NUCLEOTIDE SEQUENCE [LARGE SCALE GENOMIC DNA]</scope>
    <source>
        <strain evidence="8 9">NCTC11224</strain>
    </source>
</reference>
<feature type="transmembrane region" description="Helical" evidence="7">
    <location>
        <begin position="246"/>
        <end position="264"/>
    </location>
</feature>
<dbReference type="AlphaFoldDB" id="A0A227LNW9"/>
<dbReference type="GO" id="GO:0055085">
    <property type="term" value="P:transmembrane transport"/>
    <property type="evidence" value="ECO:0007669"/>
    <property type="project" value="InterPro"/>
</dbReference>
<feature type="transmembrane region" description="Helical" evidence="7">
    <location>
        <begin position="112"/>
        <end position="132"/>
    </location>
</feature>
<dbReference type="SUPFAM" id="SSF161098">
    <property type="entry name" value="MetI-like"/>
    <property type="match status" value="1"/>
</dbReference>
<keyword evidence="4 7" id="KW-0812">Transmembrane</keyword>
<dbReference type="Proteomes" id="UP000251853">
    <property type="component" value="Unassembled WGS sequence"/>
</dbReference>
<gene>
    <name evidence="8" type="primary">ycjP_12</name>
    <name evidence="8" type="ORF">NCTC11224_01232</name>
</gene>
<feature type="transmembrane region" description="Helical" evidence="7">
    <location>
        <begin position="79"/>
        <end position="100"/>
    </location>
</feature>
<dbReference type="InterPro" id="IPR035906">
    <property type="entry name" value="MetI-like_sf"/>
</dbReference>
<proteinExistence type="inferred from homology"/>
<dbReference type="Gene3D" id="1.10.3720.10">
    <property type="entry name" value="MetI-like"/>
    <property type="match status" value="1"/>
</dbReference>
<protein>
    <submittedName>
        <fullName evidence="8">Suger ABC transporter</fullName>
    </submittedName>
</protein>
<sequence>MASMETKRKISTIVIHIVLVLISITMMVPFLWMILTSFKSVTEATAINPFVIFPKLWRTEAFAAVLNNMNFLMLYKNTFLLILFRVLCAVLTATMAGYAFARLHFKGRNFCFSLVLFQMMVPVQIFIIPQYLMISKMGMLNTIFALVFPGMVTAFGTFLLRQGYMGLPNDLEEAARLDGCNIGQTFLYIMAPLTRSGMVALGIFTAVFAFKDLMWPMIVNTDKDMLVLSSALAKMQGQYVAKFPELMAASLIACVPMIIIYVIFQKQFIEGIATSGGKL</sequence>
<evidence type="ECO:0000256" key="1">
    <source>
        <dbReference type="ARBA" id="ARBA00004651"/>
    </source>
</evidence>
<evidence type="ECO:0000256" key="4">
    <source>
        <dbReference type="ARBA" id="ARBA00022692"/>
    </source>
</evidence>
<keyword evidence="5 7" id="KW-1133">Transmembrane helix</keyword>
<comment type="subcellular location">
    <subcellularLocation>
        <location evidence="1 7">Cell membrane</location>
        <topology evidence="1 7">Multi-pass membrane protein</topology>
    </subcellularLocation>
</comment>
<name>A0A227LNW9_9FIRM</name>
<accession>A0A227LNW9</accession>
<comment type="similarity">
    <text evidence="7">Belongs to the binding-protein-dependent transport system permease family.</text>
</comment>
<evidence type="ECO:0000256" key="6">
    <source>
        <dbReference type="ARBA" id="ARBA00023136"/>
    </source>
</evidence>
<dbReference type="Pfam" id="PF00528">
    <property type="entry name" value="BPD_transp_1"/>
    <property type="match status" value="1"/>
</dbReference>
<evidence type="ECO:0000313" key="8">
    <source>
        <dbReference type="EMBL" id="SQB04872.1"/>
    </source>
</evidence>
<dbReference type="CDD" id="cd06261">
    <property type="entry name" value="TM_PBP2"/>
    <property type="match status" value="1"/>
</dbReference>
<keyword evidence="3" id="KW-1003">Cell membrane</keyword>
<evidence type="ECO:0000256" key="7">
    <source>
        <dbReference type="RuleBase" id="RU363032"/>
    </source>
</evidence>
<feature type="transmembrane region" description="Helical" evidence="7">
    <location>
        <begin position="12"/>
        <end position="35"/>
    </location>
</feature>
<feature type="transmembrane region" description="Helical" evidence="7">
    <location>
        <begin position="138"/>
        <end position="160"/>
    </location>
</feature>
<dbReference type="RefSeq" id="WP_065550147.1">
    <property type="nucleotide sequence ID" value="NZ_CAOQMW010000001.1"/>
</dbReference>
<organism evidence="8 9">
    <name type="scientific">Enterocloster clostridioformis</name>
    <dbReference type="NCBI Taxonomy" id="1531"/>
    <lineage>
        <taxon>Bacteria</taxon>
        <taxon>Bacillati</taxon>
        <taxon>Bacillota</taxon>
        <taxon>Clostridia</taxon>
        <taxon>Lachnospirales</taxon>
        <taxon>Lachnospiraceae</taxon>
        <taxon>Enterocloster</taxon>
    </lineage>
</organism>
<dbReference type="PANTHER" id="PTHR43744">
    <property type="entry name" value="ABC TRANSPORTER PERMEASE PROTEIN MG189-RELATED-RELATED"/>
    <property type="match status" value="1"/>
</dbReference>
<dbReference type="STRING" id="1280695.GCA_000424325_00787"/>
<dbReference type="PANTHER" id="PTHR43744:SF12">
    <property type="entry name" value="ABC TRANSPORTER PERMEASE PROTEIN MG189-RELATED"/>
    <property type="match status" value="1"/>
</dbReference>
<dbReference type="PROSITE" id="PS50928">
    <property type="entry name" value="ABC_TM1"/>
    <property type="match status" value="1"/>
</dbReference>
<dbReference type="GO" id="GO:0005886">
    <property type="term" value="C:plasma membrane"/>
    <property type="evidence" value="ECO:0007669"/>
    <property type="project" value="UniProtKB-SubCell"/>
</dbReference>
<feature type="transmembrane region" description="Helical" evidence="7">
    <location>
        <begin position="186"/>
        <end position="210"/>
    </location>
</feature>
<dbReference type="EMBL" id="UAVW01000001">
    <property type="protein sequence ID" value="SQB04872.1"/>
    <property type="molecule type" value="Genomic_DNA"/>
</dbReference>
<evidence type="ECO:0000313" key="9">
    <source>
        <dbReference type="Proteomes" id="UP000251853"/>
    </source>
</evidence>
<evidence type="ECO:0000256" key="2">
    <source>
        <dbReference type="ARBA" id="ARBA00022448"/>
    </source>
</evidence>